<dbReference type="PANTHER" id="PTHR14237">
    <property type="entry name" value="MOLYBDOPTERIN COFACTOR SULFURASE MOSC"/>
    <property type="match status" value="1"/>
</dbReference>
<organism evidence="3 4">
    <name type="scientific">Marchantia polymorpha subsp. ruderalis</name>
    <dbReference type="NCBI Taxonomy" id="1480154"/>
    <lineage>
        <taxon>Eukaryota</taxon>
        <taxon>Viridiplantae</taxon>
        <taxon>Streptophyta</taxon>
        <taxon>Embryophyta</taxon>
        <taxon>Marchantiophyta</taxon>
        <taxon>Marchantiopsida</taxon>
        <taxon>Marchantiidae</taxon>
        <taxon>Marchantiales</taxon>
        <taxon>Marchantiaceae</taxon>
        <taxon>Marchantia</taxon>
    </lineage>
</organism>
<proteinExistence type="predicted"/>
<dbReference type="AlphaFoldDB" id="A0A176W3I8"/>
<feature type="domain" description="MOSC" evidence="1">
    <location>
        <begin position="133"/>
        <end position="291"/>
    </location>
</feature>
<accession>A0A176W3I8</accession>
<dbReference type="SUPFAM" id="SSF50800">
    <property type="entry name" value="PK beta-barrel domain-like"/>
    <property type="match status" value="1"/>
</dbReference>
<reference evidence="3 4" key="1">
    <citation type="submission" date="2016-03" db="EMBL/GenBank/DDBJ databases">
        <title>Mechanisms controlling the formation of the plant cell surface in tip-growing cells are functionally conserved among land plants.</title>
        <authorList>
            <person name="Honkanen S."/>
            <person name="Jones V.A."/>
            <person name="Morieri G."/>
            <person name="Champion C."/>
            <person name="Hetherington A.J."/>
            <person name="Kelly S."/>
            <person name="Saint-Marcoux D."/>
            <person name="Proust H."/>
            <person name="Prescott H."/>
            <person name="Dolan L."/>
        </authorList>
    </citation>
    <scope>NUCLEOTIDE SEQUENCE [LARGE SCALE GENOMIC DNA]</scope>
    <source>
        <strain evidence="4">cv. Tak-1 and cv. Tak-2</strain>
        <tissue evidence="3">Whole gametophyte</tissue>
    </source>
</reference>
<reference evidence="5" key="3">
    <citation type="journal article" date="2020" name="Curr. Biol.">
        <title>Chromatin organization in early land plants reveals an ancestral association between H3K27me3, transposons, and constitutive heterochromatin.</title>
        <authorList>
            <person name="Montgomery S.A."/>
            <person name="Tanizawa Y."/>
            <person name="Galik B."/>
            <person name="Wang N."/>
            <person name="Ito T."/>
            <person name="Mochizuki T."/>
            <person name="Akimcheva S."/>
            <person name="Bowman J.L."/>
            <person name="Cognat V."/>
            <person name="Marechal-Drouard L."/>
            <person name="Ekker H."/>
            <person name="Hong S.F."/>
            <person name="Kohchi T."/>
            <person name="Lin S.S."/>
            <person name="Liu L.D."/>
            <person name="Nakamura Y."/>
            <person name="Valeeva L.R."/>
            <person name="Shakirov E.V."/>
            <person name="Shippen D.E."/>
            <person name="Wei W.L."/>
            <person name="Yagura M."/>
            <person name="Yamaoka S."/>
            <person name="Yamato K.T."/>
            <person name="Liu C."/>
            <person name="Berger F."/>
        </authorList>
    </citation>
    <scope>NUCLEOTIDE SEQUENCE [LARGE SCALE GENOMIC DNA]</scope>
    <source>
        <strain evidence="5">Tak-1</strain>
    </source>
</reference>
<protein>
    <recommendedName>
        <fullName evidence="1">MOSC domain-containing protein</fullName>
    </recommendedName>
</protein>
<dbReference type="PANTHER" id="PTHR14237:SF19">
    <property type="entry name" value="MITOCHONDRIAL AMIDOXIME REDUCING COMPONENT 1"/>
    <property type="match status" value="1"/>
</dbReference>
<dbReference type="InterPro" id="IPR005302">
    <property type="entry name" value="MoCF_Sase_C"/>
</dbReference>
<reference evidence="2" key="2">
    <citation type="journal article" date="2019" name="Curr. Biol.">
        <title>Chromatin organization in early land plants reveals an ancestral association between H3K27me3, transposons, and constitutive heterochromatin.</title>
        <authorList>
            <person name="Montgomery S.A."/>
            <person name="Tanizawa Y."/>
            <person name="Galik B."/>
            <person name="Wang N."/>
            <person name="Ito T."/>
            <person name="Mochizuki T."/>
            <person name="Akimcheva S."/>
            <person name="Bowman J."/>
            <person name="Cognat V."/>
            <person name="Drouard L."/>
            <person name="Ekker H."/>
            <person name="Houng S."/>
            <person name="Kohchi T."/>
            <person name="Lin S."/>
            <person name="Liu L.D."/>
            <person name="Nakamura Y."/>
            <person name="Valeeva L.R."/>
            <person name="Shakirov E.V."/>
            <person name="Shippen D.E."/>
            <person name="Wei W."/>
            <person name="Yagura M."/>
            <person name="Yamaoka S."/>
            <person name="Yamato K.T."/>
            <person name="Liu C."/>
            <person name="Berger F."/>
        </authorList>
    </citation>
    <scope>NUCLEOTIDE SEQUENCE [LARGE SCALE GENOMIC DNA]</scope>
    <source>
        <strain evidence="2">Tak-1</strain>
    </source>
</reference>
<gene>
    <name evidence="3" type="ORF">AXG93_4666s1320</name>
    <name evidence="2" type="ORF">Mp_3g13890</name>
</gene>
<dbReference type="Pfam" id="PF03473">
    <property type="entry name" value="MOSC"/>
    <property type="match status" value="1"/>
</dbReference>
<dbReference type="InterPro" id="IPR011037">
    <property type="entry name" value="Pyrv_Knase-like_insert_dom_sf"/>
</dbReference>
<evidence type="ECO:0000313" key="4">
    <source>
        <dbReference type="Proteomes" id="UP000077202"/>
    </source>
</evidence>
<dbReference type="InterPro" id="IPR005303">
    <property type="entry name" value="MOCOS_middle"/>
</dbReference>
<dbReference type="GO" id="GO:0003824">
    <property type="term" value="F:catalytic activity"/>
    <property type="evidence" value="ECO:0007669"/>
    <property type="project" value="InterPro"/>
</dbReference>
<evidence type="ECO:0000313" key="5">
    <source>
        <dbReference type="Proteomes" id="UP001162541"/>
    </source>
</evidence>
<dbReference type="GO" id="GO:0030151">
    <property type="term" value="F:molybdenum ion binding"/>
    <property type="evidence" value="ECO:0007669"/>
    <property type="project" value="InterPro"/>
</dbReference>
<dbReference type="Pfam" id="PF03476">
    <property type="entry name" value="MOSC_N"/>
    <property type="match status" value="1"/>
</dbReference>
<dbReference type="Proteomes" id="UP001162541">
    <property type="component" value="Chromosome 3"/>
</dbReference>
<dbReference type="EMBL" id="AP019868">
    <property type="protein sequence ID" value="BBN05529.1"/>
    <property type="molecule type" value="Genomic_DNA"/>
</dbReference>
<evidence type="ECO:0000259" key="1">
    <source>
        <dbReference type="PROSITE" id="PS51340"/>
    </source>
</evidence>
<keyword evidence="4" id="KW-1185">Reference proteome</keyword>
<dbReference type="GO" id="GO:0030170">
    <property type="term" value="F:pyridoxal phosphate binding"/>
    <property type="evidence" value="ECO:0007669"/>
    <property type="project" value="InterPro"/>
</dbReference>
<sequence>MVEVSDIHVYPVKSCRGIRLQSANLASTGLAWDRQWMVVDHKGMFLTQRQFPTFSKIDISLPIEALDESWRPLGPESALCLKAPDMEPLYVPLLPGYEREKIQVTVWGWTGNAFDEGDTASQWLSKYIGKPGLRLVRFDNFNEHRETDPKYAPGYKTAFSDGYPILIISEESLESLNSKLQVPIPMNRFRPNVVVKGCDPFDEDLWRKFTIGEHSFQGVNICPRCKVPTIDQETSAVGREPLPALKKFRSGAVLETGPGSRGEVFFGQNVVSEIKEGEHRTIRIGDMVQVAVRSTSVGELMAGLV</sequence>
<dbReference type="SUPFAM" id="SSF141673">
    <property type="entry name" value="MOSC N-terminal domain-like"/>
    <property type="match status" value="1"/>
</dbReference>
<evidence type="ECO:0000313" key="3">
    <source>
        <dbReference type="EMBL" id="OAE27161.1"/>
    </source>
</evidence>
<name>A0A176W3I8_MARPO</name>
<dbReference type="GO" id="GO:0032787">
    <property type="term" value="P:monocarboxylic acid metabolic process"/>
    <property type="evidence" value="ECO:0007669"/>
    <property type="project" value="UniProtKB-ARBA"/>
</dbReference>
<dbReference type="PROSITE" id="PS51340">
    <property type="entry name" value="MOSC"/>
    <property type="match status" value="1"/>
</dbReference>
<dbReference type="Proteomes" id="UP000077202">
    <property type="component" value="Unassembled WGS sequence"/>
</dbReference>
<dbReference type="EMBL" id="LVLJ01001967">
    <property type="protein sequence ID" value="OAE27161.1"/>
    <property type="molecule type" value="Genomic_DNA"/>
</dbReference>
<evidence type="ECO:0000313" key="2">
    <source>
        <dbReference type="EMBL" id="BBN05529.1"/>
    </source>
</evidence>